<dbReference type="EMBL" id="WWBZ02000051">
    <property type="protein sequence ID" value="KAF4303675.1"/>
    <property type="molecule type" value="Genomic_DNA"/>
</dbReference>
<name>A0A8H4IM91_9PEZI</name>
<gene>
    <name evidence="1" type="ORF">GTA08_BOTSDO08473</name>
</gene>
<dbReference type="AlphaFoldDB" id="A0A8H4IM91"/>
<evidence type="ECO:0000313" key="1">
    <source>
        <dbReference type="EMBL" id="KAF4303675.1"/>
    </source>
</evidence>
<proteinExistence type="predicted"/>
<organism evidence="1 2">
    <name type="scientific">Botryosphaeria dothidea</name>
    <dbReference type="NCBI Taxonomy" id="55169"/>
    <lineage>
        <taxon>Eukaryota</taxon>
        <taxon>Fungi</taxon>
        <taxon>Dikarya</taxon>
        <taxon>Ascomycota</taxon>
        <taxon>Pezizomycotina</taxon>
        <taxon>Dothideomycetes</taxon>
        <taxon>Dothideomycetes incertae sedis</taxon>
        <taxon>Botryosphaeriales</taxon>
        <taxon>Botryosphaeriaceae</taxon>
        <taxon>Botryosphaeria</taxon>
    </lineage>
</organism>
<evidence type="ECO:0000313" key="2">
    <source>
        <dbReference type="Proteomes" id="UP000572817"/>
    </source>
</evidence>
<keyword evidence="2" id="KW-1185">Reference proteome</keyword>
<accession>A0A8H4IM91</accession>
<sequence>MANYNLDPSRAAGLNTFFSVRNAAVLRLKRPHVLVASTGKTSETLAHLGELPVFLILHNGTESAHVRLEGRNTGNKAVSLS</sequence>
<dbReference type="Proteomes" id="UP000572817">
    <property type="component" value="Unassembled WGS sequence"/>
</dbReference>
<comment type="caution">
    <text evidence="1">The sequence shown here is derived from an EMBL/GenBank/DDBJ whole genome shotgun (WGS) entry which is preliminary data.</text>
</comment>
<reference evidence="1" key="1">
    <citation type="submission" date="2020-04" db="EMBL/GenBank/DDBJ databases">
        <title>Genome Assembly and Annotation of Botryosphaeria dothidea sdau 11-99, a Latent Pathogen of Apple Fruit Ring Rot in China.</title>
        <authorList>
            <person name="Yu C."/>
            <person name="Diao Y."/>
            <person name="Lu Q."/>
            <person name="Zhao J."/>
            <person name="Cui S."/>
            <person name="Peng C."/>
            <person name="He B."/>
            <person name="Liu H."/>
        </authorList>
    </citation>
    <scope>NUCLEOTIDE SEQUENCE [LARGE SCALE GENOMIC DNA]</scope>
    <source>
        <strain evidence="1">Sdau11-99</strain>
    </source>
</reference>
<protein>
    <submittedName>
        <fullName evidence="1">Uncharacterized protein</fullName>
    </submittedName>
</protein>